<keyword evidence="4" id="KW-1185">Reference proteome</keyword>
<evidence type="ECO:0000313" key="3">
    <source>
        <dbReference type="EMBL" id="KAF9525663.1"/>
    </source>
</evidence>
<name>A0A9P6JMA5_9AGAR</name>
<dbReference type="PANTHER" id="PTHR35870">
    <property type="entry name" value="PROTEIN, PUTATIVE (AFU_ORTHOLOGUE AFUA_5G03330)-RELATED"/>
    <property type="match status" value="1"/>
</dbReference>
<feature type="region of interest" description="Disordered" evidence="2">
    <location>
        <begin position="470"/>
        <end position="571"/>
    </location>
</feature>
<evidence type="ECO:0000256" key="1">
    <source>
        <dbReference type="ARBA" id="ARBA00023002"/>
    </source>
</evidence>
<feature type="compositionally biased region" description="Polar residues" evidence="2">
    <location>
        <begin position="470"/>
        <end position="479"/>
    </location>
</feature>
<organism evidence="3 4">
    <name type="scientific">Crepidotus variabilis</name>
    <dbReference type="NCBI Taxonomy" id="179855"/>
    <lineage>
        <taxon>Eukaryota</taxon>
        <taxon>Fungi</taxon>
        <taxon>Dikarya</taxon>
        <taxon>Basidiomycota</taxon>
        <taxon>Agaricomycotina</taxon>
        <taxon>Agaricomycetes</taxon>
        <taxon>Agaricomycetidae</taxon>
        <taxon>Agaricales</taxon>
        <taxon>Agaricineae</taxon>
        <taxon>Crepidotaceae</taxon>
        <taxon>Crepidotus</taxon>
    </lineage>
</organism>
<feature type="compositionally biased region" description="Polar residues" evidence="2">
    <location>
        <begin position="595"/>
        <end position="608"/>
    </location>
</feature>
<comment type="caution">
    <text evidence="3">The sequence shown here is derived from an EMBL/GenBank/DDBJ whole genome shotgun (WGS) entry which is preliminary data.</text>
</comment>
<feature type="region of interest" description="Disordered" evidence="2">
    <location>
        <begin position="587"/>
        <end position="610"/>
    </location>
</feature>
<accession>A0A9P6JMA5</accession>
<evidence type="ECO:0000313" key="4">
    <source>
        <dbReference type="Proteomes" id="UP000807306"/>
    </source>
</evidence>
<dbReference type="AlphaFoldDB" id="A0A9P6JMA5"/>
<sequence length="683" mass="75258">MDTMNHKTLEFLFPVPSLPPSRLTPAHSPGVSPQSTEALLEVLKDNHVKWHIFFNEDRFHNHAPHRSLAAWALGADANAIRSGYKKDCEYEKPAFKSPGSITWENFNNHLEKGIPATLEEFIFSRKANLGSPDVAPEKQPQMLNRFLAGLLHPLIHTGHGAEFGLPGMLVEGLAEAAVHKSNPGLLDSLHLFNDESLADKMFNINIGDVAGSALGRTADVVSATVNTVLPQPLVGTASGLDANQRESVPNLSRDRDPHALTILARVLYDRRFKPKSSRDGVKSPTFDEVIKAHGHQIAAYVREWDVDVKNMEEKALWEKKVEELVWSIVVLYGVAGWVDGKDKEDGFTSDFTLMHHVTSSIFIPSFCGLLSAQSCVRLLKGYFLAICVWAIARGQPYLDVKAFMKATKNPASAPTTSLGTTESLTSGYAWDRIFEEARAHHDEHITKTIRSLAAWGSAFGTKRARVPLSTRLTQESASPKAQGLAIDSASANARAKASKGGRKEGETVAEDPDLSPRAWREWKNGTLPASPPSPTSMRSRGPMPVVQDTNGSPRTQTHRRKPSEDADLSPRAWRDAVNHGVMDVQGHLNEDFPESGSSLGDSGITSSRQSDEYLPKTELRGSEYLDGSLFLRVAILTMQRAGWDLEKGHIAKGQKVYERSDEEFWDFKGFAEQHDDGIEKAKA</sequence>
<proteinExistence type="predicted"/>
<dbReference type="PANTHER" id="PTHR35870:SF1">
    <property type="entry name" value="PROTEIN, PUTATIVE (AFU_ORTHOLOGUE AFUA_5G03330)-RELATED"/>
    <property type="match status" value="1"/>
</dbReference>
<dbReference type="OrthoDB" id="10004862at2759"/>
<dbReference type="GO" id="GO:0016491">
    <property type="term" value="F:oxidoreductase activity"/>
    <property type="evidence" value="ECO:0007669"/>
    <property type="project" value="UniProtKB-KW"/>
</dbReference>
<reference evidence="3" key="1">
    <citation type="submission" date="2020-11" db="EMBL/GenBank/DDBJ databases">
        <authorList>
            <consortium name="DOE Joint Genome Institute"/>
            <person name="Ahrendt S."/>
            <person name="Riley R."/>
            <person name="Andreopoulos W."/>
            <person name="Labutti K."/>
            <person name="Pangilinan J."/>
            <person name="Ruiz-Duenas F.J."/>
            <person name="Barrasa J.M."/>
            <person name="Sanchez-Garcia M."/>
            <person name="Camarero S."/>
            <person name="Miyauchi S."/>
            <person name="Serrano A."/>
            <person name="Linde D."/>
            <person name="Babiker R."/>
            <person name="Drula E."/>
            <person name="Ayuso-Fernandez I."/>
            <person name="Pacheco R."/>
            <person name="Padilla G."/>
            <person name="Ferreira P."/>
            <person name="Barriuso J."/>
            <person name="Kellner H."/>
            <person name="Castanera R."/>
            <person name="Alfaro M."/>
            <person name="Ramirez L."/>
            <person name="Pisabarro A.G."/>
            <person name="Kuo A."/>
            <person name="Tritt A."/>
            <person name="Lipzen A."/>
            <person name="He G."/>
            <person name="Yan M."/>
            <person name="Ng V."/>
            <person name="Cullen D."/>
            <person name="Martin F."/>
            <person name="Rosso M.-N."/>
            <person name="Henrissat B."/>
            <person name="Hibbett D."/>
            <person name="Martinez A.T."/>
            <person name="Grigoriev I.V."/>
        </authorList>
    </citation>
    <scope>NUCLEOTIDE SEQUENCE</scope>
    <source>
        <strain evidence="3">CBS 506.95</strain>
    </source>
</reference>
<dbReference type="InterPro" id="IPR025337">
    <property type="entry name" value="Questin_oxidase-like"/>
</dbReference>
<protein>
    <submittedName>
        <fullName evidence="3">Uncharacterized protein</fullName>
    </submittedName>
</protein>
<dbReference type="Pfam" id="PF14027">
    <property type="entry name" value="Questin_oxidase"/>
    <property type="match status" value="1"/>
</dbReference>
<dbReference type="Proteomes" id="UP000807306">
    <property type="component" value="Unassembled WGS sequence"/>
</dbReference>
<gene>
    <name evidence="3" type="ORF">CPB83DRAFT_896836</name>
</gene>
<dbReference type="EMBL" id="MU157881">
    <property type="protein sequence ID" value="KAF9525663.1"/>
    <property type="molecule type" value="Genomic_DNA"/>
</dbReference>
<keyword evidence="1" id="KW-0560">Oxidoreductase</keyword>
<evidence type="ECO:0000256" key="2">
    <source>
        <dbReference type="SAM" id="MobiDB-lite"/>
    </source>
</evidence>